<evidence type="ECO:0000256" key="1">
    <source>
        <dbReference type="SAM" id="Phobius"/>
    </source>
</evidence>
<proteinExistence type="predicted"/>
<accession>A0ABV7SED1</accession>
<dbReference type="EMBL" id="JBHRWR010000009">
    <property type="protein sequence ID" value="MFC3574906.1"/>
    <property type="molecule type" value="Genomic_DNA"/>
</dbReference>
<protein>
    <submittedName>
        <fullName evidence="2">DUF6082 family protein</fullName>
    </submittedName>
</protein>
<dbReference type="InterPro" id="IPR045728">
    <property type="entry name" value="DUF6082"/>
</dbReference>
<keyword evidence="1" id="KW-0472">Membrane</keyword>
<dbReference type="Proteomes" id="UP001595701">
    <property type="component" value="Unassembled WGS sequence"/>
</dbReference>
<comment type="caution">
    <text evidence="2">The sequence shown here is derived from an EMBL/GenBank/DDBJ whole genome shotgun (WGS) entry which is preliminary data.</text>
</comment>
<name>A0ABV7SED1_9ACTN</name>
<evidence type="ECO:0000313" key="2">
    <source>
        <dbReference type="EMBL" id="MFC3574906.1"/>
    </source>
</evidence>
<dbReference type="RefSeq" id="WP_310768759.1">
    <property type="nucleotide sequence ID" value="NZ_JBHRWR010000009.1"/>
</dbReference>
<evidence type="ECO:0000313" key="3">
    <source>
        <dbReference type="Proteomes" id="UP001595701"/>
    </source>
</evidence>
<keyword evidence="1" id="KW-0812">Transmembrane</keyword>
<keyword evidence="3" id="KW-1185">Reference proteome</keyword>
<sequence>MVTRKLGIRGSGAATTAGLAFVVGVVIAVAAQQRRYEELRLRIEHMEQNGRQEARLAEQQRLQSYLLDKALSDPDLAAVMSTIEEVHPTRRRQYLFANAMYTHALLAYRVGVVNLEELHGHLRVICQNAIFREYWDATRHHRASLKSESVEARVGRMMDALIRDLDEADTEEWWVVGEPPTDGDQR</sequence>
<organism evidence="2 3">
    <name type="scientific">Streptomyces yaanensis</name>
    <dbReference type="NCBI Taxonomy" id="1142239"/>
    <lineage>
        <taxon>Bacteria</taxon>
        <taxon>Bacillati</taxon>
        <taxon>Actinomycetota</taxon>
        <taxon>Actinomycetes</taxon>
        <taxon>Kitasatosporales</taxon>
        <taxon>Streptomycetaceae</taxon>
        <taxon>Streptomyces</taxon>
    </lineage>
</organism>
<reference evidence="3" key="1">
    <citation type="journal article" date="2019" name="Int. J. Syst. Evol. Microbiol.">
        <title>The Global Catalogue of Microorganisms (GCM) 10K type strain sequencing project: providing services to taxonomists for standard genome sequencing and annotation.</title>
        <authorList>
            <consortium name="The Broad Institute Genomics Platform"/>
            <consortium name="The Broad Institute Genome Sequencing Center for Infectious Disease"/>
            <person name="Wu L."/>
            <person name="Ma J."/>
        </authorList>
    </citation>
    <scope>NUCLEOTIDE SEQUENCE [LARGE SCALE GENOMIC DNA]</scope>
    <source>
        <strain evidence="3">CGMCC 4.7035</strain>
    </source>
</reference>
<keyword evidence="1" id="KW-1133">Transmembrane helix</keyword>
<gene>
    <name evidence="2" type="ORF">ACFOZ0_16785</name>
</gene>
<dbReference type="Pfam" id="PF19560">
    <property type="entry name" value="DUF6082"/>
    <property type="match status" value="1"/>
</dbReference>
<feature type="transmembrane region" description="Helical" evidence="1">
    <location>
        <begin position="12"/>
        <end position="31"/>
    </location>
</feature>